<evidence type="ECO:0000256" key="1">
    <source>
        <dbReference type="SAM" id="MobiDB-lite"/>
    </source>
</evidence>
<feature type="region of interest" description="Disordered" evidence="1">
    <location>
        <begin position="37"/>
        <end position="115"/>
    </location>
</feature>
<sequence>MSGCSMCSDRYRGCSPTVPLALPPKAFRVRTVGCSRVAEGHRRSRRDEGAPLNCPPSGLTLTRRGRASSSWLQPSGSRSWWRSRARKPRDFPAKTEHRCGARFSHSQPPSHPSRELGVRAGFLLTPHPHPVRHLITHFVVNEMSNWVGVGSNQKSKNKEGMDGMVVERKEVVGLGVHRWVCEWVALVVGGGGGVRCAWLRFKAAGVVVGVVA</sequence>
<proteinExistence type="predicted"/>
<evidence type="ECO:0000313" key="2">
    <source>
        <dbReference type="EMBL" id="TDP38759.1"/>
    </source>
</evidence>
<dbReference type="AlphaFoldDB" id="A0A4R6PPE8"/>
<feature type="compositionally biased region" description="Basic and acidic residues" evidence="1">
    <location>
        <begin position="38"/>
        <end position="49"/>
    </location>
</feature>
<evidence type="ECO:0000313" key="3">
    <source>
        <dbReference type="Proteomes" id="UP000295087"/>
    </source>
</evidence>
<dbReference type="Proteomes" id="UP000295087">
    <property type="component" value="Unassembled WGS sequence"/>
</dbReference>
<feature type="compositionally biased region" description="Basic and acidic residues" evidence="1">
    <location>
        <begin position="88"/>
        <end position="99"/>
    </location>
</feature>
<reference evidence="2 3" key="1">
    <citation type="submission" date="2019-03" db="EMBL/GenBank/DDBJ databases">
        <title>Genomic Encyclopedia of Type Strains, Phase IV (KMG-IV): sequencing the most valuable type-strain genomes for metagenomic binning, comparative biology and taxonomic classification.</title>
        <authorList>
            <person name="Goeker M."/>
        </authorList>
    </citation>
    <scope>NUCLEOTIDE SEQUENCE [LARGE SCALE GENOMIC DNA]</scope>
    <source>
        <strain evidence="2 3">DSM 44496</strain>
    </source>
</reference>
<dbReference type="EMBL" id="SNXK01000003">
    <property type="protein sequence ID" value="TDP38759.1"/>
    <property type="molecule type" value="Genomic_DNA"/>
</dbReference>
<accession>A0A4R6PPE8</accession>
<name>A0A4R6PPE8_NOCIG</name>
<gene>
    <name evidence="2" type="ORF">DFR75_103416</name>
</gene>
<keyword evidence="3" id="KW-1185">Reference proteome</keyword>
<protein>
    <submittedName>
        <fullName evidence="2">Uncharacterized protein</fullName>
    </submittedName>
</protein>
<comment type="caution">
    <text evidence="2">The sequence shown here is derived from an EMBL/GenBank/DDBJ whole genome shotgun (WGS) entry which is preliminary data.</text>
</comment>
<organism evidence="2 3">
    <name type="scientific">Nocardia ignorata</name>
    <dbReference type="NCBI Taxonomy" id="145285"/>
    <lineage>
        <taxon>Bacteria</taxon>
        <taxon>Bacillati</taxon>
        <taxon>Actinomycetota</taxon>
        <taxon>Actinomycetes</taxon>
        <taxon>Mycobacteriales</taxon>
        <taxon>Nocardiaceae</taxon>
        <taxon>Nocardia</taxon>
    </lineage>
</organism>